<gene>
    <name evidence="1" type="ORF">FRD01_09760</name>
</gene>
<dbReference type="Pfam" id="PF11617">
    <property type="entry name" value="Cu-binding_MopE"/>
    <property type="match status" value="1"/>
</dbReference>
<dbReference type="Pfam" id="PF00415">
    <property type="entry name" value="RCC1"/>
    <property type="match status" value="3"/>
</dbReference>
<dbReference type="PANTHER" id="PTHR45982">
    <property type="entry name" value="REGULATOR OF CHROMOSOME CONDENSATION"/>
    <property type="match status" value="1"/>
</dbReference>
<evidence type="ECO:0000313" key="2">
    <source>
        <dbReference type="Proteomes" id="UP000321595"/>
    </source>
</evidence>
<accession>A0A5B8XPE3</accession>
<dbReference type="InterPro" id="IPR000408">
    <property type="entry name" value="Reg_chr_condens"/>
</dbReference>
<dbReference type="InterPro" id="IPR009091">
    <property type="entry name" value="RCC1/BLIP-II"/>
</dbReference>
<sequence>MKGSSMTNWTNRNLIISGVLSLCLSGCSGETKSPENGSGTTNNPEECKLTAGGIELCDGLDNDCDGEVDETHDVGEVCLVGEGECETPGVKACADDQVSTICNLTEQPPSGCDLSTACIGEGESCEIQEGDCRSNGVIRCDGSQSFCDAVPSLFCEGECREEVWFNSTQNCGTCGNACEMGQVCDQGNCECPSNQVLCGGSCRAPEFFLSNSENCGVCSNICDTLCDEGECVGATDVALGEEHACALISTGRVYCWGSNDFDQLGYDGPGSPTPVLVEGLTDVVSINAGRNYTCALDTSAVLRCWGSNESGALGTGIGGSTSDHVPRMVASGVDSFSCGASHACVLIDGQTSCWGANVDGQLGIGNTDTQFSPMEVTGLSNVLAVSAGDDHTCVIEDLFDGIVKCWGANGFNKLGDQSNPPVEQRTSPGSVYSIANIKAVAAGDELTCMISADVAFGTSCIGMDFNQFFEFPTEITTLDIAEFSIGKTTRCFVTVSDQLYCWGEFAGGGSAQTLMQPTLNTEVPNATRVDAGSGGACAIDSEGRLYCWGRNSSGQLGDGTYVSSASAKKVEFSGSN</sequence>
<dbReference type="AlphaFoldDB" id="A0A5B8XPE3"/>
<organism evidence="1 2">
    <name type="scientific">Microvenator marinus</name>
    <dbReference type="NCBI Taxonomy" id="2600177"/>
    <lineage>
        <taxon>Bacteria</taxon>
        <taxon>Deltaproteobacteria</taxon>
        <taxon>Bradymonadales</taxon>
        <taxon>Microvenatoraceae</taxon>
        <taxon>Microvenator</taxon>
    </lineage>
</organism>
<name>A0A5B8XPE3_9DELT</name>
<dbReference type="PANTHER" id="PTHR45982:SF1">
    <property type="entry name" value="REGULATOR OF CHROMOSOME CONDENSATION"/>
    <property type="match status" value="1"/>
</dbReference>
<evidence type="ECO:0000313" key="1">
    <source>
        <dbReference type="EMBL" id="QED27520.1"/>
    </source>
</evidence>
<dbReference type="InterPro" id="IPR021655">
    <property type="entry name" value="Put_metal-bd"/>
</dbReference>
<dbReference type="PRINTS" id="PR00633">
    <property type="entry name" value="RCCNDNSATION"/>
</dbReference>
<dbReference type="OrthoDB" id="5462013at2"/>
<dbReference type="Gene3D" id="2.130.10.30">
    <property type="entry name" value="Regulator of chromosome condensation 1/beta-lactamase-inhibitor protein II"/>
    <property type="match status" value="2"/>
</dbReference>
<dbReference type="SUPFAM" id="SSF50985">
    <property type="entry name" value="RCC1/BLIP-II"/>
    <property type="match status" value="1"/>
</dbReference>
<reference evidence="1 2" key="1">
    <citation type="submission" date="2019-08" db="EMBL/GenBank/DDBJ databases">
        <authorList>
            <person name="Liang Q."/>
        </authorList>
    </citation>
    <scope>NUCLEOTIDE SEQUENCE [LARGE SCALE GENOMIC DNA]</scope>
    <source>
        <strain evidence="1 2">V1718</strain>
    </source>
</reference>
<dbReference type="Proteomes" id="UP000321595">
    <property type="component" value="Chromosome"/>
</dbReference>
<protein>
    <submittedName>
        <fullName evidence="1">Uncharacterized protein</fullName>
    </submittedName>
</protein>
<dbReference type="KEGG" id="bbae:FRD01_09760"/>
<dbReference type="PROSITE" id="PS50012">
    <property type="entry name" value="RCC1_3"/>
    <property type="match status" value="5"/>
</dbReference>
<proteinExistence type="predicted"/>
<keyword evidence="2" id="KW-1185">Reference proteome</keyword>
<dbReference type="EMBL" id="CP042467">
    <property type="protein sequence ID" value="QED27520.1"/>
    <property type="molecule type" value="Genomic_DNA"/>
</dbReference>
<dbReference type="GO" id="GO:0005085">
    <property type="term" value="F:guanyl-nucleotide exchange factor activity"/>
    <property type="evidence" value="ECO:0007669"/>
    <property type="project" value="TreeGrafter"/>
</dbReference>
<dbReference type="Pfam" id="PF13540">
    <property type="entry name" value="RCC1_2"/>
    <property type="match status" value="1"/>
</dbReference>
<dbReference type="InterPro" id="IPR051553">
    <property type="entry name" value="Ran_GTPase-activating"/>
</dbReference>
<dbReference type="GO" id="GO:0005737">
    <property type="term" value="C:cytoplasm"/>
    <property type="evidence" value="ECO:0007669"/>
    <property type="project" value="TreeGrafter"/>
</dbReference>